<reference evidence="1 2" key="2">
    <citation type="submission" date="2008-10" db="EMBL/GenBank/DDBJ databases">
        <authorList>
            <person name="Fulton L."/>
            <person name="Clifton S."/>
            <person name="Fulton B."/>
            <person name="Xu J."/>
            <person name="Minx P."/>
            <person name="Pepin K.H."/>
            <person name="Johnson M."/>
            <person name="Bhonagiri V."/>
            <person name="Nash W.E."/>
            <person name="Mardis E.R."/>
            <person name="Wilson R.K."/>
        </authorList>
    </citation>
    <scope>NUCLEOTIDE SEQUENCE [LARGE SCALE GENOMIC DNA]</scope>
    <source>
        <strain evidence="1 2">DSM 30120</strain>
    </source>
</reference>
<comment type="caution">
    <text evidence="1">The sequence shown here is derived from an EMBL/GenBank/DDBJ whole genome shotgun (WGS) entry which is preliminary data.</text>
</comment>
<accession>B6XEP2</accession>
<protein>
    <submittedName>
        <fullName evidence="1">Uncharacterized protein</fullName>
    </submittedName>
</protein>
<reference evidence="1 2" key="1">
    <citation type="submission" date="2008-10" db="EMBL/GenBank/DDBJ databases">
        <title>Draft genome sequence of Providencia alcalifaciens (DSM 30120).</title>
        <authorList>
            <person name="Sudarsanam P."/>
            <person name="Ley R."/>
            <person name="Guruge J."/>
            <person name="Turnbaugh P.J."/>
            <person name="Mahowald M."/>
            <person name="Liep D."/>
            <person name="Gordon J."/>
        </authorList>
    </citation>
    <scope>NUCLEOTIDE SEQUENCE [LARGE SCALE GENOMIC DNA]</scope>
    <source>
        <strain evidence="1 2">DSM 30120</strain>
    </source>
</reference>
<dbReference type="Proteomes" id="UP000003729">
    <property type="component" value="Unassembled WGS sequence"/>
</dbReference>
<evidence type="ECO:0000313" key="1">
    <source>
        <dbReference type="EMBL" id="EEB45980.1"/>
    </source>
</evidence>
<gene>
    <name evidence="1" type="ORF">PROVALCAL_01823</name>
</gene>
<dbReference type="AlphaFoldDB" id="B6XEP2"/>
<name>B6XEP2_9GAMM</name>
<dbReference type="EMBL" id="ABXW01000046">
    <property type="protein sequence ID" value="EEB45980.1"/>
    <property type="molecule type" value="Genomic_DNA"/>
</dbReference>
<evidence type="ECO:0000313" key="2">
    <source>
        <dbReference type="Proteomes" id="UP000003729"/>
    </source>
</evidence>
<proteinExistence type="predicted"/>
<organism evidence="1 2">
    <name type="scientific">Providencia alcalifaciens DSM 30120</name>
    <dbReference type="NCBI Taxonomy" id="520999"/>
    <lineage>
        <taxon>Bacteria</taxon>
        <taxon>Pseudomonadati</taxon>
        <taxon>Pseudomonadota</taxon>
        <taxon>Gammaproteobacteria</taxon>
        <taxon>Enterobacterales</taxon>
        <taxon>Morganellaceae</taxon>
        <taxon>Providencia</taxon>
    </lineage>
</organism>
<sequence length="42" mass="5020">MKIIFSIPIYPNLYPIHLIPKNGDFVDYSTKTVRMIDIFYLE</sequence>